<gene>
    <name evidence="2" type="ORF">PR048_032370</name>
</gene>
<proteinExistence type="predicted"/>
<name>A0ABQ9G219_9NEOP</name>
<dbReference type="EMBL" id="JARBHB010000016">
    <property type="protein sequence ID" value="KAJ8866527.1"/>
    <property type="molecule type" value="Genomic_DNA"/>
</dbReference>
<protein>
    <recommendedName>
        <fullName evidence="4">Tc1-like transposase DDE domain-containing protein</fullName>
    </recommendedName>
</protein>
<feature type="region of interest" description="Disordered" evidence="1">
    <location>
        <begin position="21"/>
        <end position="42"/>
    </location>
</feature>
<feature type="compositionally biased region" description="Basic residues" evidence="1">
    <location>
        <begin position="846"/>
        <end position="857"/>
    </location>
</feature>
<dbReference type="Gene3D" id="3.30.420.10">
    <property type="entry name" value="Ribonuclease H-like superfamily/Ribonuclease H"/>
    <property type="match status" value="1"/>
</dbReference>
<sequence length="1130" mass="126002">MNKVMKPLEMIILRRNNTKRASNLYQQRGSTDRAPGAERSHSNPVHDNAECCGSCVPANNFLAPLGGNTWDRSAPNLCCHRLCKLFASASAQSNEETPQTDDVYYSEMSAASLWRLMTIAPECGGSLMKAANPISPLSGIRAPLTGIVVRENHILRSQSACDVLLRILGAAVTQWLGRSPPTTAIPGGFTPGFSQVRIVLDDAACRRVFSGFSRFPRPSIPAPLHSRVSFYVMSGDDGHLRVPAGKPVTRRKMPNRKCMGSRDRLRHVQTLLWPARLPDMLPINHVWYQFKSRFRRATVAGIWNTPLNNTGPLVFVRASMNTEAYCNILDNEMLPTLWRVYGMDTCYFQDGNTRCHASRATMQWYADNNVRRLDWPAQSPDLNPIEHLWDELDRRVRARQARPKSIAQRMEWLQEEWRRIPVDVLQTLVESMPDRVAAVIAARGMGRSTHLRSAGAQKLNINVNKFKLWKLTEVENLRGKEGQVAGGRIENDPERWKLKRGPKGRVILFLGSDGACIPVEATKRGEYFEKDASRDGQWLRGVESVLNCSCRCQSVCLWTHAEMKPSRCSLACRSLPSNSTLSLRRLYHSATPIINTQYQHQSTPTTILLGVELLLQSRWGRGAVVVRLLACHLDEPSSIPGGVTPGFSHVGIVPDDAAGQRVFFGDIPFPAALSFRRCSILTSLHLRRLSRPRFGGSRVRAPMPPKWRMLSSIVALGILQQFGRTRASSTHPRPGHSEFSHVVIVPDDAVGRWVFSGSSVPPPFHSRAVPIPTSTTLIGSRDFGVKRPEPITVKCRDGWSGARRTDRSPNLWKTAIGGIPAYWACPLYLVVQWTLCEFGIVGLKRKSRGHGRTPRKPVRQDSYERKYESDLARKLNSVRLGGSLQRHSHAPTSEIVVLIENGAAQECKGARKPWIPEETPPTSGIIRHDFHLRKSTSDPAGDRNRFCWERQRTKKTWRWVCPAVVSLGVPVDLIVGSRFPLDAAGPVIMGVLIQDLGASPFKTNHTKPRGRGSYYFEQLDAFDKGGIVGLRGGWENPLFPIPTPENLIPLHILLSTQILMLQEWLNHKSDPKSKRKRQLLCCAPYLGSALGLSVGATTNACRCERRQCRAVPKINPGLIASTSVRLGATA</sequence>
<evidence type="ECO:0008006" key="4">
    <source>
        <dbReference type="Google" id="ProtNLM"/>
    </source>
</evidence>
<feature type="region of interest" description="Disordered" evidence="1">
    <location>
        <begin position="846"/>
        <end position="865"/>
    </location>
</feature>
<comment type="caution">
    <text evidence="2">The sequence shown here is derived from an EMBL/GenBank/DDBJ whole genome shotgun (WGS) entry which is preliminary data.</text>
</comment>
<dbReference type="InterPro" id="IPR036397">
    <property type="entry name" value="RNaseH_sf"/>
</dbReference>
<evidence type="ECO:0000313" key="3">
    <source>
        <dbReference type="Proteomes" id="UP001159363"/>
    </source>
</evidence>
<organism evidence="2 3">
    <name type="scientific">Dryococelus australis</name>
    <dbReference type="NCBI Taxonomy" id="614101"/>
    <lineage>
        <taxon>Eukaryota</taxon>
        <taxon>Metazoa</taxon>
        <taxon>Ecdysozoa</taxon>
        <taxon>Arthropoda</taxon>
        <taxon>Hexapoda</taxon>
        <taxon>Insecta</taxon>
        <taxon>Pterygota</taxon>
        <taxon>Neoptera</taxon>
        <taxon>Polyneoptera</taxon>
        <taxon>Phasmatodea</taxon>
        <taxon>Verophasmatodea</taxon>
        <taxon>Anareolatae</taxon>
        <taxon>Phasmatidae</taxon>
        <taxon>Eurycanthinae</taxon>
        <taxon>Dryococelus</taxon>
    </lineage>
</organism>
<dbReference type="PANTHER" id="PTHR23022:SF135">
    <property type="entry name" value="SI:DKEY-77F5.3"/>
    <property type="match status" value="1"/>
</dbReference>
<keyword evidence="3" id="KW-1185">Reference proteome</keyword>
<dbReference type="InterPro" id="IPR052338">
    <property type="entry name" value="Transposase_5"/>
</dbReference>
<evidence type="ECO:0000313" key="2">
    <source>
        <dbReference type="EMBL" id="KAJ8866527.1"/>
    </source>
</evidence>
<accession>A0ABQ9G219</accession>
<dbReference type="Proteomes" id="UP001159363">
    <property type="component" value="Chromosome 15"/>
</dbReference>
<reference evidence="2 3" key="1">
    <citation type="submission" date="2023-02" db="EMBL/GenBank/DDBJ databases">
        <title>LHISI_Scaffold_Assembly.</title>
        <authorList>
            <person name="Stuart O.P."/>
            <person name="Cleave R."/>
            <person name="Magrath M.J.L."/>
            <person name="Mikheyev A.S."/>
        </authorList>
    </citation>
    <scope>NUCLEOTIDE SEQUENCE [LARGE SCALE GENOMIC DNA]</scope>
    <source>
        <strain evidence="2">Daus_M_001</strain>
        <tissue evidence="2">Leg muscle</tissue>
    </source>
</reference>
<evidence type="ECO:0000256" key="1">
    <source>
        <dbReference type="SAM" id="MobiDB-lite"/>
    </source>
</evidence>
<dbReference type="PANTHER" id="PTHR23022">
    <property type="entry name" value="TRANSPOSABLE ELEMENT-RELATED"/>
    <property type="match status" value="1"/>
</dbReference>